<dbReference type="PROSITE" id="PS50885">
    <property type="entry name" value="HAMP"/>
    <property type="match status" value="1"/>
</dbReference>
<evidence type="ECO:0000313" key="13">
    <source>
        <dbReference type="Proteomes" id="UP001301728"/>
    </source>
</evidence>
<evidence type="ECO:0000256" key="2">
    <source>
        <dbReference type="ARBA" id="ARBA00004370"/>
    </source>
</evidence>
<dbReference type="SUPFAM" id="SSF55874">
    <property type="entry name" value="ATPase domain of HSP90 chaperone/DNA topoisomerase II/histidine kinase"/>
    <property type="match status" value="1"/>
</dbReference>
<evidence type="ECO:0000256" key="7">
    <source>
        <dbReference type="ARBA" id="ARBA00023012"/>
    </source>
</evidence>
<keyword evidence="6" id="KW-0418">Kinase</keyword>
<evidence type="ECO:0000256" key="9">
    <source>
        <dbReference type="SAM" id="Phobius"/>
    </source>
</evidence>
<dbReference type="PROSITE" id="PS50109">
    <property type="entry name" value="HIS_KIN"/>
    <property type="match status" value="1"/>
</dbReference>
<dbReference type="Pfam" id="PF00512">
    <property type="entry name" value="HisKA"/>
    <property type="match status" value="1"/>
</dbReference>
<evidence type="ECO:0000256" key="8">
    <source>
        <dbReference type="SAM" id="Coils"/>
    </source>
</evidence>
<evidence type="ECO:0000256" key="6">
    <source>
        <dbReference type="ARBA" id="ARBA00022777"/>
    </source>
</evidence>
<dbReference type="Pfam" id="PF02518">
    <property type="entry name" value="HATPase_c"/>
    <property type="match status" value="1"/>
</dbReference>
<gene>
    <name evidence="12" type="ORF">VB854_02680</name>
</gene>
<dbReference type="InterPro" id="IPR003660">
    <property type="entry name" value="HAMP_dom"/>
</dbReference>
<dbReference type="SMART" id="SM00304">
    <property type="entry name" value="HAMP"/>
    <property type="match status" value="1"/>
</dbReference>
<keyword evidence="9" id="KW-1133">Transmembrane helix</keyword>
<keyword evidence="12" id="KW-0067">ATP-binding</keyword>
<evidence type="ECO:0000256" key="3">
    <source>
        <dbReference type="ARBA" id="ARBA00012438"/>
    </source>
</evidence>
<dbReference type="InterPro" id="IPR004358">
    <property type="entry name" value="Sig_transdc_His_kin-like_C"/>
</dbReference>
<dbReference type="SMART" id="SM00387">
    <property type="entry name" value="HATPase_c"/>
    <property type="match status" value="1"/>
</dbReference>
<evidence type="ECO:0000256" key="1">
    <source>
        <dbReference type="ARBA" id="ARBA00000085"/>
    </source>
</evidence>
<dbReference type="Proteomes" id="UP001301728">
    <property type="component" value="Unassembled WGS sequence"/>
</dbReference>
<evidence type="ECO:0000256" key="5">
    <source>
        <dbReference type="ARBA" id="ARBA00022679"/>
    </source>
</evidence>
<dbReference type="InterPro" id="IPR005467">
    <property type="entry name" value="His_kinase_dom"/>
</dbReference>
<keyword evidence="8" id="KW-0175">Coiled coil</keyword>
<dbReference type="Gene3D" id="1.10.287.130">
    <property type="match status" value="1"/>
</dbReference>
<keyword evidence="9" id="KW-0472">Membrane</keyword>
<dbReference type="PRINTS" id="PR00344">
    <property type="entry name" value="BCTRLSENSOR"/>
</dbReference>
<feature type="coiled-coil region" evidence="8">
    <location>
        <begin position="147"/>
        <end position="178"/>
    </location>
</feature>
<evidence type="ECO:0000313" key="12">
    <source>
        <dbReference type="EMBL" id="MEA5517851.1"/>
    </source>
</evidence>
<feature type="transmembrane region" description="Helical" evidence="9">
    <location>
        <begin position="232"/>
        <end position="255"/>
    </location>
</feature>
<evidence type="ECO:0000259" key="11">
    <source>
        <dbReference type="PROSITE" id="PS50885"/>
    </source>
</evidence>
<feature type="coiled-coil region" evidence="8">
    <location>
        <begin position="287"/>
        <end position="321"/>
    </location>
</feature>
<keyword evidence="9" id="KW-0812">Transmembrane</keyword>
<dbReference type="InterPro" id="IPR036890">
    <property type="entry name" value="HATPase_C_sf"/>
</dbReference>
<dbReference type="InterPro" id="IPR003594">
    <property type="entry name" value="HATPase_dom"/>
</dbReference>
<reference evidence="12 13" key="1">
    <citation type="submission" date="2023-12" db="EMBL/GenBank/DDBJ databases">
        <title>Baltic Sea Cyanobacteria.</title>
        <authorList>
            <person name="Delbaje E."/>
            <person name="Fewer D.P."/>
            <person name="Shishido T.K."/>
        </authorList>
    </citation>
    <scope>NUCLEOTIDE SEQUENCE [LARGE SCALE GENOMIC DNA]</scope>
    <source>
        <strain evidence="12 13">CCNP 1315</strain>
    </source>
</reference>
<organism evidence="12 13">
    <name type="scientific">Limnoraphis robusta CCNP1315</name>
    <dbReference type="NCBI Taxonomy" id="3110306"/>
    <lineage>
        <taxon>Bacteria</taxon>
        <taxon>Bacillati</taxon>
        <taxon>Cyanobacteriota</taxon>
        <taxon>Cyanophyceae</taxon>
        <taxon>Oscillatoriophycideae</taxon>
        <taxon>Oscillatoriales</taxon>
        <taxon>Sirenicapillariaceae</taxon>
        <taxon>Limnoraphis</taxon>
    </lineage>
</organism>
<dbReference type="SUPFAM" id="SSF47384">
    <property type="entry name" value="Homodimeric domain of signal transducing histidine kinase"/>
    <property type="match status" value="1"/>
</dbReference>
<dbReference type="InterPro" id="IPR003661">
    <property type="entry name" value="HisK_dim/P_dom"/>
</dbReference>
<dbReference type="Pfam" id="PF00672">
    <property type="entry name" value="HAMP"/>
    <property type="match status" value="1"/>
</dbReference>
<dbReference type="Gene3D" id="3.30.565.10">
    <property type="entry name" value="Histidine kinase-like ATPase, C-terminal domain"/>
    <property type="match status" value="1"/>
</dbReference>
<name>A0ABU5TT97_9CYAN</name>
<keyword evidence="13" id="KW-1185">Reference proteome</keyword>
<evidence type="ECO:0000259" key="10">
    <source>
        <dbReference type="PROSITE" id="PS50109"/>
    </source>
</evidence>
<dbReference type="PANTHER" id="PTHR43047">
    <property type="entry name" value="TWO-COMPONENT HISTIDINE PROTEIN KINASE"/>
    <property type="match status" value="1"/>
</dbReference>
<comment type="subcellular location">
    <subcellularLocation>
        <location evidence="2">Membrane</location>
    </subcellularLocation>
</comment>
<feature type="domain" description="Histidine kinase" evidence="10">
    <location>
        <begin position="328"/>
        <end position="569"/>
    </location>
</feature>
<evidence type="ECO:0000256" key="4">
    <source>
        <dbReference type="ARBA" id="ARBA00022553"/>
    </source>
</evidence>
<dbReference type="CDD" id="cd00082">
    <property type="entry name" value="HisKA"/>
    <property type="match status" value="1"/>
</dbReference>
<dbReference type="EMBL" id="JAYGHT010000004">
    <property type="protein sequence ID" value="MEA5517851.1"/>
    <property type="molecule type" value="Genomic_DNA"/>
</dbReference>
<comment type="catalytic activity">
    <reaction evidence="1">
        <text>ATP + protein L-histidine = ADP + protein N-phospho-L-histidine.</text>
        <dbReference type="EC" id="2.7.13.3"/>
    </reaction>
</comment>
<comment type="caution">
    <text evidence="12">The sequence shown here is derived from an EMBL/GenBank/DDBJ whole genome shotgun (WGS) entry which is preliminary data.</text>
</comment>
<dbReference type="PANTHER" id="PTHR43047:SF72">
    <property type="entry name" value="OSMOSENSING HISTIDINE PROTEIN KINASE SLN1"/>
    <property type="match status" value="1"/>
</dbReference>
<dbReference type="Gene3D" id="6.10.340.10">
    <property type="match status" value="1"/>
</dbReference>
<dbReference type="InterPro" id="IPR036097">
    <property type="entry name" value="HisK_dim/P_sf"/>
</dbReference>
<protein>
    <recommendedName>
        <fullName evidence="3">histidine kinase</fullName>
        <ecNumber evidence="3">2.7.13.3</ecNumber>
    </recommendedName>
</protein>
<dbReference type="SMART" id="SM00388">
    <property type="entry name" value="HisKA"/>
    <property type="match status" value="1"/>
</dbReference>
<feature type="domain" description="HAMP" evidence="11">
    <location>
        <begin position="253"/>
        <end position="306"/>
    </location>
</feature>
<keyword evidence="5" id="KW-0808">Transferase</keyword>
<proteinExistence type="predicted"/>
<accession>A0ABU5TT97</accession>
<dbReference type="SUPFAM" id="SSF158472">
    <property type="entry name" value="HAMP domain-like"/>
    <property type="match status" value="1"/>
</dbReference>
<dbReference type="GO" id="GO:0005524">
    <property type="term" value="F:ATP binding"/>
    <property type="evidence" value="ECO:0007669"/>
    <property type="project" value="UniProtKB-KW"/>
</dbReference>
<sequence length="571" mass="63564">MSLSSKTPNSSLSSPTPVGLKLSLFHRLGIRQKIGLGYALVIGIAMLGAITSFIVEGYYKGKLKEQFPIDQEKSQVLTGINHNVFELKSSQEELAGLINQSSSLADSISEIRSGIFEINRQLQQLKFVPDIDNTEVQNDYLKIQELSQKYTENLNRYAQKLEQILQTLESGKKDQKTQQTLKNALIQFSRSPEAQNLYNLSQESIALSVKLENRVSQGLKASEKAELLGNQIIFFSLLISSFVGLVLAVYISWVIAYPIELMIKVANQVGEESDFAIQIPVTTEDEIGELTDALNHLIQRVAEYTEELEKAKLLAEAANRSKSVFLANMSHELRTPLNAIIGYSEMLHDEADDLGYNDFIPDLQKIQTAGKHLRDMISDILDISKIEAGHVTLYLEDFAVEEQLLQDVMTTAKPLAEKNRNVIKVEAKNEIGRMYADLPKVRQILLNLLSNACKFTQDGTITIYVKRVKTKPSTTRKTSQSGSRFGGNKMQQYLIFKVKDTGIGMSEEQQKLIFKAFTQADASTTKRFGGTGLGLAISQRLCEILGGGITVESEVGKGSTFTVWLPVHVKI</sequence>
<dbReference type="RefSeq" id="WP_323274138.1">
    <property type="nucleotide sequence ID" value="NZ_JAYGHT010000004.1"/>
</dbReference>
<keyword evidence="4" id="KW-0597">Phosphoprotein</keyword>
<dbReference type="CDD" id="cd06225">
    <property type="entry name" value="HAMP"/>
    <property type="match status" value="1"/>
</dbReference>
<keyword evidence="12" id="KW-0547">Nucleotide-binding</keyword>
<feature type="transmembrane region" description="Helical" evidence="9">
    <location>
        <begin position="34"/>
        <end position="55"/>
    </location>
</feature>
<dbReference type="EC" id="2.7.13.3" evidence="3"/>
<dbReference type="CDD" id="cd16922">
    <property type="entry name" value="HATPase_EvgS-ArcB-TorS-like"/>
    <property type="match status" value="1"/>
</dbReference>
<keyword evidence="7" id="KW-0902">Two-component regulatory system</keyword>